<feature type="transmembrane region" description="Helical" evidence="1">
    <location>
        <begin position="163"/>
        <end position="181"/>
    </location>
</feature>
<evidence type="ECO:0000313" key="4">
    <source>
        <dbReference type="Proteomes" id="UP001325680"/>
    </source>
</evidence>
<dbReference type="Pfam" id="PF14093">
    <property type="entry name" value="DUF4271"/>
    <property type="match status" value="1"/>
</dbReference>
<feature type="transmembrane region" description="Helical" evidence="1">
    <location>
        <begin position="125"/>
        <end position="151"/>
    </location>
</feature>
<dbReference type="EMBL" id="CP139960">
    <property type="protein sequence ID" value="WQD37640.1"/>
    <property type="molecule type" value="Genomic_DNA"/>
</dbReference>
<keyword evidence="2" id="KW-0732">Signal</keyword>
<keyword evidence="1" id="KW-0812">Transmembrane</keyword>
<feature type="chain" id="PRO_5045467026" evidence="2">
    <location>
        <begin position="21"/>
        <end position="293"/>
    </location>
</feature>
<dbReference type="RefSeq" id="WP_114791581.1">
    <property type="nucleotide sequence ID" value="NZ_CP139960.1"/>
</dbReference>
<name>A0ABZ0W306_9BACT</name>
<dbReference type="Proteomes" id="UP001325680">
    <property type="component" value="Chromosome"/>
</dbReference>
<organism evidence="3 4">
    <name type="scientific">Niabella yanshanensis</name>
    <dbReference type="NCBI Taxonomy" id="577386"/>
    <lineage>
        <taxon>Bacteria</taxon>
        <taxon>Pseudomonadati</taxon>
        <taxon>Bacteroidota</taxon>
        <taxon>Chitinophagia</taxon>
        <taxon>Chitinophagales</taxon>
        <taxon>Chitinophagaceae</taxon>
        <taxon>Niabella</taxon>
    </lineage>
</organism>
<dbReference type="InterPro" id="IPR025367">
    <property type="entry name" value="DUF4271"/>
</dbReference>
<gene>
    <name evidence="3" type="ORF">U0035_18365</name>
</gene>
<sequence>MARIFLVLFFCISWISDTTAQGNDSLTVNRTDSIAAEKNAILHKSIELSRKILSRHPYYNFTKKAAYPPYTVKVAAPGKEVYFYIVAGLFLLFAIFKASFDKYFTDLMNLFFRRSLKQRQLKQQVVQNSLPSLLFNVLFVITAGFYVAIFLQKNIDLSQLELPLWQLFIYTTIAISMIYLGKYFVLKFIGWVFRIGKLTDNYIFLIFLVNKVLTILILPLIIVIALSGKPVSTIAWTLSWLLIAGFILYRYISAVGIVRKDNSISFFHFILYVGAFEILPTIILYKGILSILK</sequence>
<evidence type="ECO:0000313" key="3">
    <source>
        <dbReference type="EMBL" id="WQD37640.1"/>
    </source>
</evidence>
<evidence type="ECO:0000256" key="2">
    <source>
        <dbReference type="SAM" id="SignalP"/>
    </source>
</evidence>
<keyword evidence="1" id="KW-1133">Transmembrane helix</keyword>
<protein>
    <submittedName>
        <fullName evidence="3">DUF4271 domain-containing protein</fullName>
    </submittedName>
</protein>
<feature type="transmembrane region" description="Helical" evidence="1">
    <location>
        <begin position="264"/>
        <end position="285"/>
    </location>
</feature>
<keyword evidence="4" id="KW-1185">Reference proteome</keyword>
<feature type="signal peptide" evidence="2">
    <location>
        <begin position="1"/>
        <end position="20"/>
    </location>
</feature>
<evidence type="ECO:0000256" key="1">
    <source>
        <dbReference type="SAM" id="Phobius"/>
    </source>
</evidence>
<reference evidence="3 4" key="1">
    <citation type="submission" date="2023-12" db="EMBL/GenBank/DDBJ databases">
        <title>Genome sequencing and assembly of bacterial species from a model synthetic community.</title>
        <authorList>
            <person name="Hogle S.L."/>
        </authorList>
    </citation>
    <scope>NUCLEOTIDE SEQUENCE [LARGE SCALE GENOMIC DNA]</scope>
    <source>
        <strain evidence="3 4">HAMBI_3031</strain>
    </source>
</reference>
<feature type="transmembrane region" description="Helical" evidence="1">
    <location>
        <begin position="202"/>
        <end position="227"/>
    </location>
</feature>
<feature type="transmembrane region" description="Helical" evidence="1">
    <location>
        <begin position="81"/>
        <end position="104"/>
    </location>
</feature>
<feature type="transmembrane region" description="Helical" evidence="1">
    <location>
        <begin position="233"/>
        <end position="252"/>
    </location>
</feature>
<accession>A0ABZ0W306</accession>
<keyword evidence="1" id="KW-0472">Membrane</keyword>
<proteinExistence type="predicted"/>